<dbReference type="PROSITE" id="PS00662">
    <property type="entry name" value="T2SP_E"/>
    <property type="match status" value="1"/>
</dbReference>
<dbReference type="AlphaFoldDB" id="A0A2H0V410"/>
<dbReference type="PANTHER" id="PTHR30258">
    <property type="entry name" value="TYPE II SECRETION SYSTEM PROTEIN GSPE-RELATED"/>
    <property type="match status" value="1"/>
</dbReference>
<dbReference type="GO" id="GO:0005886">
    <property type="term" value="C:plasma membrane"/>
    <property type="evidence" value="ECO:0007669"/>
    <property type="project" value="TreeGrafter"/>
</dbReference>
<dbReference type="InterPro" id="IPR007831">
    <property type="entry name" value="T2SS_GspE_N"/>
</dbReference>
<evidence type="ECO:0000256" key="1">
    <source>
        <dbReference type="ARBA" id="ARBA00006611"/>
    </source>
</evidence>
<comment type="similarity">
    <text evidence="1">Belongs to the GSP E family.</text>
</comment>
<reference evidence="6" key="1">
    <citation type="submission" date="2017-09" db="EMBL/GenBank/DDBJ databases">
        <title>Depth-based differentiation of microbial function through sediment-hosted aquifers and enrichment of novel symbionts in the deep terrestrial subsurface.</title>
        <authorList>
            <person name="Probst A.J."/>
            <person name="Ladd B."/>
            <person name="Jarett J.K."/>
            <person name="Geller-Mcgrath D.E."/>
            <person name="Sieber C.M.K."/>
            <person name="Emerson J.B."/>
            <person name="Anantharaman K."/>
            <person name="Thomas B.C."/>
            <person name="Malmstrom R."/>
            <person name="Stieglmeier M."/>
            <person name="Klingl A."/>
            <person name="Woyke T."/>
            <person name="Ryan C.M."/>
            <person name="Banfield J.F."/>
        </authorList>
    </citation>
    <scope>NUCLEOTIDE SEQUENCE [LARGE SCALE GENOMIC DNA]</scope>
</reference>
<evidence type="ECO:0000313" key="6">
    <source>
        <dbReference type="Proteomes" id="UP000229901"/>
    </source>
</evidence>
<evidence type="ECO:0000259" key="4">
    <source>
        <dbReference type="PROSITE" id="PS00662"/>
    </source>
</evidence>
<dbReference type="GO" id="GO:0016887">
    <property type="term" value="F:ATP hydrolysis activity"/>
    <property type="evidence" value="ECO:0007669"/>
    <property type="project" value="TreeGrafter"/>
</dbReference>
<dbReference type="FunFam" id="3.40.50.300:FF:000398">
    <property type="entry name" value="Type IV pilus assembly ATPase PilB"/>
    <property type="match status" value="1"/>
</dbReference>
<proteinExistence type="inferred from homology"/>
<protein>
    <recommendedName>
        <fullName evidence="4">Bacterial type II secretion system protein E domain-containing protein</fullName>
    </recommendedName>
</protein>
<dbReference type="InterPro" id="IPR027417">
    <property type="entry name" value="P-loop_NTPase"/>
</dbReference>
<evidence type="ECO:0000256" key="3">
    <source>
        <dbReference type="ARBA" id="ARBA00022840"/>
    </source>
</evidence>
<evidence type="ECO:0000313" key="5">
    <source>
        <dbReference type="EMBL" id="PIR93811.1"/>
    </source>
</evidence>
<name>A0A2H0V410_9BACT</name>
<sequence>MMTLSTKKIKEILVGQKYLSAKAFEKMEVELRGRKVSLTDHLISKGIITKDILGQAIAEYLDFPYADVNTNTPSPEKILLIPQKLAETYNAVVYKQEKGKLIIATDQPSAKLQSILQDSLKQTVELNFSLLEDIEPLFIHYRKSLATRFAQILEKEQRVAPEIIEEIFADALAYKASDIHFEPREKEVVIRFRVDGILHEAGRINKDFYDNILNRIKVQAHLRTDEHFSAQDGAFRYISDEAKADLRVSIVPIIDGEKVVIRLLAEYVRGFTLNDLGFSGEKQKILERVAKKPFGMIIVGGPTGSGKSTTLYAVLKYLNSPEVNIATIEDPVEYRIAGVNQIQVNRQAGLTFTKGLRSIVRQDPDIILVGEIRDKETAGISVNAALTGHLMLSTFHANDAATSIPRLLHMGVEPFLLSSTLELVVSQRLVRRLCEHCRVSYPESLENLKKRLPEAEKYFQATNTMYKGKGCISCNQSGYRGRTGIFELIEMTPELKELILTNPSREQLWAVAKQGGSKPLFDDGLDKVKAGMTTLEEVLRVAKPE</sequence>
<accession>A0A2H0V410</accession>
<keyword evidence="2" id="KW-0547">Nucleotide-binding</keyword>
<dbReference type="Gene3D" id="3.30.450.90">
    <property type="match status" value="1"/>
</dbReference>
<evidence type="ECO:0000256" key="2">
    <source>
        <dbReference type="ARBA" id="ARBA00022741"/>
    </source>
</evidence>
<dbReference type="GO" id="GO:0005524">
    <property type="term" value="F:ATP binding"/>
    <property type="evidence" value="ECO:0007669"/>
    <property type="project" value="UniProtKB-KW"/>
</dbReference>
<feature type="domain" description="Bacterial type II secretion system protein E" evidence="4">
    <location>
        <begin position="360"/>
        <end position="374"/>
    </location>
</feature>
<gene>
    <name evidence="5" type="ORF">COT97_04625</name>
</gene>
<dbReference type="Proteomes" id="UP000229901">
    <property type="component" value="Unassembled WGS sequence"/>
</dbReference>
<dbReference type="InterPro" id="IPR001482">
    <property type="entry name" value="T2SS/T4SS_dom"/>
</dbReference>
<keyword evidence="3" id="KW-0067">ATP-binding</keyword>
<dbReference type="Pfam" id="PF05157">
    <property type="entry name" value="MshEN"/>
    <property type="match status" value="1"/>
</dbReference>
<dbReference type="EMBL" id="PFAP01000035">
    <property type="protein sequence ID" value="PIR93811.1"/>
    <property type="molecule type" value="Genomic_DNA"/>
</dbReference>
<dbReference type="CDD" id="cd01129">
    <property type="entry name" value="PulE-GspE-like"/>
    <property type="match status" value="1"/>
</dbReference>
<dbReference type="InterPro" id="IPR037257">
    <property type="entry name" value="T2SS_E_N_sf"/>
</dbReference>
<dbReference type="PANTHER" id="PTHR30258:SF1">
    <property type="entry name" value="PROTEIN TRANSPORT PROTEIN HOFB HOMOLOG"/>
    <property type="match status" value="1"/>
</dbReference>
<dbReference type="SUPFAM" id="SSF52540">
    <property type="entry name" value="P-loop containing nucleoside triphosphate hydrolases"/>
    <property type="match status" value="1"/>
</dbReference>
<dbReference type="SUPFAM" id="SSF160246">
    <property type="entry name" value="EspE N-terminal domain-like"/>
    <property type="match status" value="1"/>
</dbReference>
<dbReference type="Pfam" id="PF00437">
    <property type="entry name" value="T2SSE"/>
    <property type="match status" value="1"/>
</dbReference>
<comment type="caution">
    <text evidence="5">The sequence shown here is derived from an EMBL/GenBank/DDBJ whole genome shotgun (WGS) entry which is preliminary data.</text>
</comment>
<dbReference type="Gene3D" id="3.40.50.300">
    <property type="entry name" value="P-loop containing nucleotide triphosphate hydrolases"/>
    <property type="match status" value="1"/>
</dbReference>
<organism evidence="5 6">
    <name type="scientific">Candidatus Falkowbacteria bacterium CG10_big_fil_rev_8_21_14_0_10_39_11</name>
    <dbReference type="NCBI Taxonomy" id="1974565"/>
    <lineage>
        <taxon>Bacteria</taxon>
        <taxon>Candidatus Falkowiibacteriota</taxon>
    </lineage>
</organism>